<organism evidence="1 2">
    <name type="scientific">Saprolegnia parasitica (strain CBS 223.65)</name>
    <dbReference type="NCBI Taxonomy" id="695850"/>
    <lineage>
        <taxon>Eukaryota</taxon>
        <taxon>Sar</taxon>
        <taxon>Stramenopiles</taxon>
        <taxon>Oomycota</taxon>
        <taxon>Saprolegniomycetes</taxon>
        <taxon>Saprolegniales</taxon>
        <taxon>Saprolegniaceae</taxon>
        <taxon>Saprolegnia</taxon>
    </lineage>
</organism>
<accession>A0A067CR55</accession>
<evidence type="ECO:0000313" key="1">
    <source>
        <dbReference type="EMBL" id="KDO29282.1"/>
    </source>
</evidence>
<dbReference type="Gene3D" id="1.25.40.20">
    <property type="entry name" value="Ankyrin repeat-containing domain"/>
    <property type="match status" value="1"/>
</dbReference>
<keyword evidence="2" id="KW-1185">Reference proteome</keyword>
<dbReference type="PROSITE" id="PS51257">
    <property type="entry name" value="PROKAR_LIPOPROTEIN"/>
    <property type="match status" value="1"/>
</dbReference>
<dbReference type="SUPFAM" id="SSF48403">
    <property type="entry name" value="Ankyrin repeat"/>
    <property type="match status" value="1"/>
</dbReference>
<reference evidence="1 2" key="1">
    <citation type="journal article" date="2013" name="PLoS Genet.">
        <title>Distinctive expansion of potential virulence genes in the genome of the oomycete fish pathogen Saprolegnia parasitica.</title>
        <authorList>
            <person name="Jiang R.H."/>
            <person name="de Bruijn I."/>
            <person name="Haas B.J."/>
            <person name="Belmonte R."/>
            <person name="Lobach L."/>
            <person name="Christie J."/>
            <person name="van den Ackerveken G."/>
            <person name="Bottin A."/>
            <person name="Bulone V."/>
            <person name="Diaz-Moreno S.M."/>
            <person name="Dumas B."/>
            <person name="Fan L."/>
            <person name="Gaulin E."/>
            <person name="Govers F."/>
            <person name="Grenville-Briggs L.J."/>
            <person name="Horner N.R."/>
            <person name="Levin J.Z."/>
            <person name="Mammella M."/>
            <person name="Meijer H.J."/>
            <person name="Morris P."/>
            <person name="Nusbaum C."/>
            <person name="Oome S."/>
            <person name="Phillips A.J."/>
            <person name="van Rooyen D."/>
            <person name="Rzeszutek E."/>
            <person name="Saraiva M."/>
            <person name="Secombes C.J."/>
            <person name="Seidl M.F."/>
            <person name="Snel B."/>
            <person name="Stassen J.H."/>
            <person name="Sykes S."/>
            <person name="Tripathy S."/>
            <person name="van den Berg H."/>
            <person name="Vega-Arreguin J.C."/>
            <person name="Wawra S."/>
            <person name="Young S.K."/>
            <person name="Zeng Q."/>
            <person name="Dieguez-Uribeondo J."/>
            <person name="Russ C."/>
            <person name="Tyler B.M."/>
            <person name="van West P."/>
        </authorList>
    </citation>
    <scope>NUCLEOTIDE SEQUENCE [LARGE SCALE GENOMIC DNA]</scope>
    <source>
        <strain evidence="1 2">CBS 223.65</strain>
    </source>
</reference>
<dbReference type="Proteomes" id="UP000030745">
    <property type="component" value="Unassembled WGS sequence"/>
</dbReference>
<dbReference type="AlphaFoldDB" id="A0A067CR55"/>
<proteinExistence type="predicted"/>
<gene>
    <name evidence="1" type="ORF">SPRG_05819</name>
</gene>
<dbReference type="KEGG" id="spar:SPRG_05819"/>
<dbReference type="VEuPathDB" id="FungiDB:SPRG_05819"/>
<dbReference type="EMBL" id="KK583206">
    <property type="protein sequence ID" value="KDO29282.1"/>
    <property type="molecule type" value="Genomic_DNA"/>
</dbReference>
<dbReference type="InterPro" id="IPR036770">
    <property type="entry name" value="Ankyrin_rpt-contain_sf"/>
</dbReference>
<evidence type="ECO:0000313" key="2">
    <source>
        <dbReference type="Proteomes" id="UP000030745"/>
    </source>
</evidence>
<dbReference type="RefSeq" id="XP_012199790.1">
    <property type="nucleotide sequence ID" value="XM_012344400.1"/>
</dbReference>
<dbReference type="GeneID" id="24128197"/>
<sequence length="160" mass="17643">MAIRASWSPHATSAWISCARSLQLKKPTSTLPTRYSSTPTDTTSGRCVQAGDTALTIACERANYAITELLVAHPTLDVNHRRKDHRPAYRVARKKGARSIMLLLTTHPAFKMPLDADEDEIGGHNWTVRGCLQDIGACFLIMGEILNPFAWCCLAYALSD</sequence>
<protein>
    <submittedName>
        <fullName evidence="1">Uncharacterized protein</fullName>
    </submittedName>
</protein>
<name>A0A067CR55_SAPPC</name>